<reference evidence="2" key="1">
    <citation type="submission" date="2009-05" db="EMBL/GenBank/DDBJ databases">
        <authorList>
            <person name="Harkins D.M."/>
            <person name="DeShazer D."/>
            <person name="Woods D.E."/>
            <person name="Brinkac L.M."/>
            <person name="Brown K.A."/>
            <person name="Hung G.C."/>
            <person name="Tuanyok A."/>
            <person name="Zhang B."/>
            <person name="Nierman W.C."/>
        </authorList>
    </citation>
    <scope>NUCLEOTIDE SEQUENCE [LARGE SCALE GENOMIC DNA]</scope>
    <source>
        <strain evidence="2">1710a</strain>
    </source>
</reference>
<feature type="transmembrane region" description="Helical" evidence="1">
    <location>
        <begin position="43"/>
        <end position="61"/>
    </location>
</feature>
<dbReference type="EMBL" id="CM000833">
    <property type="protein sequence ID" value="EET04579.1"/>
    <property type="molecule type" value="Genomic_DNA"/>
</dbReference>
<keyword evidence="1" id="KW-1133">Transmembrane helix</keyword>
<dbReference type="Proteomes" id="UP000001812">
    <property type="component" value="Chromosome II"/>
</dbReference>
<sequence length="207" mass="22937">MSTLAALFVTILLLNLAPAFAPPTWMAMSWLGFSRPGDDPLLMALIAASAATSGRLMLAKASRSLVRGRWMSDADRRNVDVAKAWIERRRRVTAWALLAYAFSPLPSNYLFIAYGLTGLPLRLIGVPFFFGRLASYALWASLGQFTHDYVEPESNLGGAYLGLYFAASQLAFLALVYAFAKIDWAYLQREHKLRLRRAGKDEGGPGR</sequence>
<name>A0A0E1VWN6_BURPE</name>
<keyword evidence="1" id="KW-0472">Membrane</keyword>
<feature type="transmembrane region" description="Helical" evidence="1">
    <location>
        <begin position="92"/>
        <end position="116"/>
    </location>
</feature>
<evidence type="ECO:0000313" key="2">
    <source>
        <dbReference type="EMBL" id="EET04579.1"/>
    </source>
</evidence>
<dbReference type="AlphaFoldDB" id="A0A0E1VWN6"/>
<protein>
    <submittedName>
        <fullName evidence="2">Putative membrane protein</fullName>
    </submittedName>
</protein>
<feature type="transmembrane region" description="Helical" evidence="1">
    <location>
        <begin position="161"/>
        <end position="187"/>
    </location>
</feature>
<gene>
    <name evidence="2" type="ORF">BURPS1710A_A0626</name>
</gene>
<dbReference type="HOGENOM" id="CLU_1324387_0_0_4"/>
<dbReference type="RefSeq" id="WP_004528309.1">
    <property type="nucleotide sequence ID" value="NZ_CM000833.1"/>
</dbReference>
<proteinExistence type="predicted"/>
<accession>A0A0E1VWN6</accession>
<keyword evidence="1" id="KW-0812">Transmembrane</keyword>
<organism evidence="2">
    <name type="scientific">Burkholderia pseudomallei 1710a</name>
    <dbReference type="NCBI Taxonomy" id="320371"/>
    <lineage>
        <taxon>Bacteria</taxon>
        <taxon>Pseudomonadati</taxon>
        <taxon>Pseudomonadota</taxon>
        <taxon>Betaproteobacteria</taxon>
        <taxon>Burkholderiales</taxon>
        <taxon>Burkholderiaceae</taxon>
        <taxon>Burkholderia</taxon>
        <taxon>pseudomallei group</taxon>
    </lineage>
</organism>
<evidence type="ECO:0000256" key="1">
    <source>
        <dbReference type="SAM" id="Phobius"/>
    </source>
</evidence>